<dbReference type="PANTHER" id="PTHR43581">
    <property type="entry name" value="ATP/GTP PHOSPHATASE"/>
    <property type="match status" value="1"/>
</dbReference>
<dbReference type="AlphaFoldDB" id="A0AAP4B8Q8"/>
<comment type="caution">
    <text evidence="2">The sequence shown here is derived from an EMBL/GenBank/DDBJ whole genome shotgun (WGS) entry which is preliminary data.</text>
</comment>
<dbReference type="GO" id="GO:0005524">
    <property type="term" value="F:ATP binding"/>
    <property type="evidence" value="ECO:0007669"/>
    <property type="project" value="InterPro"/>
</dbReference>
<dbReference type="PANTHER" id="PTHR43581:SF4">
    <property type="entry name" value="ATP_GTP PHOSPHATASE"/>
    <property type="match status" value="1"/>
</dbReference>
<evidence type="ECO:0000313" key="2">
    <source>
        <dbReference type="EMBL" id="MDI9241307.1"/>
    </source>
</evidence>
<dbReference type="RefSeq" id="WP_283229817.1">
    <property type="nucleotide sequence ID" value="NZ_JASGBQ010000002.1"/>
</dbReference>
<dbReference type="InterPro" id="IPR027417">
    <property type="entry name" value="P-loop_NTPase"/>
</dbReference>
<dbReference type="SUPFAM" id="SSF52540">
    <property type="entry name" value="P-loop containing nucleoside triphosphate hydrolases"/>
    <property type="match status" value="1"/>
</dbReference>
<dbReference type="InterPro" id="IPR003959">
    <property type="entry name" value="ATPase_AAA_core"/>
</dbReference>
<keyword evidence="3" id="KW-1185">Reference proteome</keyword>
<dbReference type="GO" id="GO:0016887">
    <property type="term" value="F:ATP hydrolysis activity"/>
    <property type="evidence" value="ECO:0007669"/>
    <property type="project" value="InterPro"/>
</dbReference>
<proteinExistence type="predicted"/>
<feature type="domain" description="ATPase AAA-type core" evidence="1">
    <location>
        <begin position="26"/>
        <end position="313"/>
    </location>
</feature>
<sequence length="371" mass="42186">MAFIKSIEINQFRGIQKLTVSGFSNINLIAGDNNSGKTTFLEAIQLLFVKSQLSSIKNVINQRTVINPNSSFYTSFIKMFNIEQNKEQLEIDIYANSSNGPLEFELSGCERTVSGEDALQLSTLSARQKTQYKRSPAIIPETAKIFTGSIITQTEKKTVEKEIRCTSLDNGIPGTIVKREVHYIPSFGHLRYDLLRNIVENQEYKKLVIDILRQFDDSIEDICYTKADDGTYLESIITKNNVILPFSVYGDGIKKILYILNKLFDATDSLLLIDEIETGLHKKYFDILFPVVFALARKLNVQVFIATHSIEAIEAILRYGNYEKNDSKNDPIKVITLKKVEVDNGSNIVARNVTGKYVYDNRKVFEFEVRL</sequence>
<accession>A0AAP4B8Q8</accession>
<dbReference type="Gene3D" id="3.40.50.300">
    <property type="entry name" value="P-loop containing nucleotide triphosphate hydrolases"/>
    <property type="match status" value="1"/>
</dbReference>
<dbReference type="InterPro" id="IPR051396">
    <property type="entry name" value="Bact_Antivir_Def_Nuclease"/>
</dbReference>
<gene>
    <name evidence="2" type="ORF">QJ036_02280</name>
</gene>
<evidence type="ECO:0000259" key="1">
    <source>
        <dbReference type="Pfam" id="PF13304"/>
    </source>
</evidence>
<dbReference type="Proteomes" id="UP001300383">
    <property type="component" value="Unassembled WGS sequence"/>
</dbReference>
<protein>
    <submittedName>
        <fullName evidence="2">AAA family ATPase</fullName>
    </submittedName>
</protein>
<reference evidence="2 3" key="1">
    <citation type="submission" date="2023-05" db="EMBL/GenBank/DDBJ databases">
        <title>[ruminococcus] sp. nov., isolated from a pig farm feces dump.</title>
        <authorList>
            <person name="Chang Y.-H."/>
        </authorList>
    </citation>
    <scope>NUCLEOTIDE SEQUENCE [LARGE SCALE GENOMIC DNA]</scope>
    <source>
        <strain evidence="2 3">YH-rum2234</strain>
    </source>
</reference>
<name>A0AAP4B8Q8_9FIRM</name>
<organism evidence="2 3">
    <name type="scientific">Fusibacillus kribbianus</name>
    <dbReference type="NCBI Taxonomy" id="3044208"/>
    <lineage>
        <taxon>Bacteria</taxon>
        <taxon>Bacillati</taxon>
        <taxon>Bacillota</taxon>
        <taxon>Clostridia</taxon>
        <taxon>Lachnospirales</taxon>
        <taxon>Lachnospiraceae</taxon>
        <taxon>Fusibacillus</taxon>
    </lineage>
</organism>
<dbReference type="EMBL" id="JASGBQ010000002">
    <property type="protein sequence ID" value="MDI9241307.1"/>
    <property type="molecule type" value="Genomic_DNA"/>
</dbReference>
<dbReference type="Pfam" id="PF13304">
    <property type="entry name" value="AAA_21"/>
    <property type="match status" value="1"/>
</dbReference>
<evidence type="ECO:0000313" key="3">
    <source>
        <dbReference type="Proteomes" id="UP001300383"/>
    </source>
</evidence>